<dbReference type="GO" id="GO:0016485">
    <property type="term" value="P:protein processing"/>
    <property type="evidence" value="ECO:0007669"/>
    <property type="project" value="TreeGrafter"/>
</dbReference>
<dbReference type="InterPro" id="IPR055130">
    <property type="entry name" value="PreP_C"/>
</dbReference>
<evidence type="ECO:0000256" key="7">
    <source>
        <dbReference type="ARBA" id="ARBA00022670"/>
    </source>
</evidence>
<evidence type="ECO:0000313" key="17">
    <source>
        <dbReference type="EMBL" id="CAG8615115.1"/>
    </source>
</evidence>
<dbReference type="GO" id="GO:0046872">
    <property type="term" value="F:metal ion binding"/>
    <property type="evidence" value="ECO:0007669"/>
    <property type="project" value="UniProtKB-KW"/>
</dbReference>
<comment type="subunit">
    <text evidence="5">Monomer and homodimer; homodimerization is induced by binding of the substrate.</text>
</comment>
<dbReference type="Pfam" id="PF00675">
    <property type="entry name" value="Peptidase_M16"/>
    <property type="match status" value="1"/>
</dbReference>
<comment type="subcellular location">
    <subcellularLocation>
        <location evidence="3">Mitochondrion intermembrane space</location>
    </subcellularLocation>
    <subcellularLocation>
        <location evidence="2">Mitochondrion matrix</location>
    </subcellularLocation>
</comment>
<evidence type="ECO:0000256" key="8">
    <source>
        <dbReference type="ARBA" id="ARBA00022723"/>
    </source>
</evidence>
<evidence type="ECO:0000256" key="4">
    <source>
        <dbReference type="ARBA" id="ARBA00007575"/>
    </source>
</evidence>
<dbReference type="InterPro" id="IPR011765">
    <property type="entry name" value="Pept_M16_N"/>
</dbReference>
<dbReference type="GO" id="GO:0005759">
    <property type="term" value="C:mitochondrial matrix"/>
    <property type="evidence" value="ECO:0007669"/>
    <property type="project" value="UniProtKB-SubCell"/>
</dbReference>
<keyword evidence="18" id="KW-1185">Reference proteome</keyword>
<dbReference type="FunFam" id="3.30.830.10:FF:000009">
    <property type="entry name" value="Presequence protease, mitochondrial"/>
    <property type="match status" value="1"/>
</dbReference>
<evidence type="ECO:0000256" key="2">
    <source>
        <dbReference type="ARBA" id="ARBA00004305"/>
    </source>
</evidence>
<reference evidence="17" key="1">
    <citation type="submission" date="2021-06" db="EMBL/GenBank/DDBJ databases">
        <authorList>
            <person name="Kallberg Y."/>
            <person name="Tangrot J."/>
            <person name="Rosling A."/>
        </authorList>
    </citation>
    <scope>NUCLEOTIDE SEQUENCE</scope>
    <source>
        <strain evidence="17">FL966</strain>
    </source>
</reference>
<dbReference type="GO" id="GO:0005758">
    <property type="term" value="C:mitochondrial intermembrane space"/>
    <property type="evidence" value="ECO:0007669"/>
    <property type="project" value="UniProtKB-SubCell"/>
</dbReference>
<evidence type="ECO:0000256" key="15">
    <source>
        <dbReference type="ARBA" id="ARBA00045897"/>
    </source>
</evidence>
<evidence type="ECO:0000256" key="11">
    <source>
        <dbReference type="ARBA" id="ARBA00022946"/>
    </source>
</evidence>
<dbReference type="AlphaFoldDB" id="A0A9N9CWZ9"/>
<evidence type="ECO:0000256" key="5">
    <source>
        <dbReference type="ARBA" id="ARBA00011853"/>
    </source>
</evidence>
<keyword evidence="13" id="KW-0496">Mitochondrion</keyword>
<proteinExistence type="inferred from homology"/>
<dbReference type="InterPro" id="IPR011249">
    <property type="entry name" value="Metalloenz_LuxS/M16"/>
</dbReference>
<accession>A0A9N9CWZ9</accession>
<feature type="non-terminal residue" evidence="17">
    <location>
        <position position="1"/>
    </location>
</feature>
<evidence type="ECO:0000256" key="14">
    <source>
        <dbReference type="ARBA" id="ARBA00034552"/>
    </source>
</evidence>
<gene>
    <name evidence="17" type="ORF">CPELLU_LOCUS7644</name>
</gene>
<dbReference type="SUPFAM" id="SSF63411">
    <property type="entry name" value="LuxS/MPP-like metallohydrolase"/>
    <property type="match status" value="4"/>
</dbReference>
<comment type="cofactor">
    <cofactor evidence="1">
        <name>Zn(2+)</name>
        <dbReference type="ChEBI" id="CHEBI:29105"/>
    </cofactor>
</comment>
<protein>
    <recommendedName>
        <fullName evidence="6">Presequence protease, mitochondrial</fullName>
    </recommendedName>
    <alternativeName>
        <fullName evidence="14">Pitrilysin metalloproteinase</fullName>
    </alternativeName>
</protein>
<comment type="similarity">
    <text evidence="4">Belongs to the peptidase M16 family. PreP subfamily.</text>
</comment>
<dbReference type="GO" id="GO:0004222">
    <property type="term" value="F:metalloendopeptidase activity"/>
    <property type="evidence" value="ECO:0007669"/>
    <property type="project" value="TreeGrafter"/>
</dbReference>
<evidence type="ECO:0000259" key="16">
    <source>
        <dbReference type="SMART" id="SM01264"/>
    </source>
</evidence>
<dbReference type="InterPro" id="IPR013578">
    <property type="entry name" value="Peptidase_M16C_assoc"/>
</dbReference>
<evidence type="ECO:0000313" key="18">
    <source>
        <dbReference type="Proteomes" id="UP000789759"/>
    </source>
</evidence>
<feature type="domain" description="Peptidase M16C associated" evidence="16">
    <location>
        <begin position="473"/>
        <end position="720"/>
    </location>
</feature>
<keyword evidence="11" id="KW-0809">Transit peptide</keyword>
<dbReference type="PANTHER" id="PTHR43016:SF13">
    <property type="entry name" value="PRESEQUENCE PROTEASE, MITOCHONDRIAL"/>
    <property type="match status" value="1"/>
</dbReference>
<dbReference type="SMART" id="SM01264">
    <property type="entry name" value="M16C_associated"/>
    <property type="match status" value="1"/>
</dbReference>
<keyword evidence="7" id="KW-0645">Protease</keyword>
<keyword evidence="8" id="KW-0479">Metal-binding</keyword>
<evidence type="ECO:0000256" key="12">
    <source>
        <dbReference type="ARBA" id="ARBA00023049"/>
    </source>
</evidence>
<sequence>MNSLFTRRCALAVRPITNQKHYLRPIINQRNYSIVSGDRIHGFLVEQTRQISELELTAIQLRHEATGAEHLHIVRDDDNNVFGVGFSTPPMNSSGTPHILEHTTLCGSKKFPVRDPFFKMLNRSLANFMNAFTANDYTIYPFSTTHQLDYENLRDVYMDATFHPYLRELDFKQEGWRLEHQIPHDRTTPLQFKGVVYNEMKGQMSDAGYLYYSRVQQYMYPETIYGYNSGGEPKNITDLTYQELLNFHKSYYHPSNAKFYTYVPDKGIKIVRPFDKLQRMVFHGPVDPMNNPEKQIKMSVSFLTNDITDVVETFALRLFAYLLLDGHASPMYKALIDTNIGSDFSENTGYDSSTRISSLSIGLQGMKSQDVPLAEQTIRKVLEDINRTGFDSKRIEAALHQTELGKKHKTSTFGLSLMHSISSGWFNDSNPIDILEINQNIDIIKERIKSEPFFQNLVEKYFLTNPHTLICIMETNQQYTEVLSQEEETRLSSKTSVLTEQEKNKIYEQSIELIKKQEAKEDLSVLPSLHVSDISREMRRIPLEHRNLEECPVQWRTTATNGITYFKIISKIDGLPDELRIYMPLFAQALTSLGTKTKTMAEIDDDIRLYTGGISASPIVSTNHSDLDQYEEGIVISSHCLDRNIDQMYDIMQQLLRETNFNNIEKLRTMIYGNATNMMNSVVESGHMYAKTFAASRIAPAMSISEIYGGMTQVYFMNKLAVAEDFQNVIDKLKEISLYLLSKPSLRIAITCGSEAVNQNEVMLKKFLPSFPETTKSSSHVIKRPKFQMSPEKAFFPLPFAVNFSAKCFRGVPYTHSDGSKLQVLSSLMKINYLHREIREKNGAYGGGAMYAPTSGIFSFFSYRDPKTLETLQTYKQVIDWVMNRKFSQQEMDEAKLSIFQSIDAPISVAEEGLIYFEDRISDDMRQLY</sequence>
<dbReference type="PANTHER" id="PTHR43016">
    <property type="entry name" value="PRESEQUENCE PROTEASE"/>
    <property type="match status" value="1"/>
</dbReference>
<dbReference type="Pfam" id="PF08367">
    <property type="entry name" value="M16C_assoc"/>
    <property type="match status" value="1"/>
</dbReference>
<dbReference type="Pfam" id="PF22516">
    <property type="entry name" value="PreP_C"/>
    <property type="match status" value="1"/>
</dbReference>
<dbReference type="FunFam" id="3.30.830.10:FF:000011">
    <property type="entry name" value="Presequence protease, mitochondrial"/>
    <property type="match status" value="1"/>
</dbReference>
<evidence type="ECO:0000256" key="13">
    <source>
        <dbReference type="ARBA" id="ARBA00023128"/>
    </source>
</evidence>
<keyword evidence="10" id="KW-0862">Zinc</keyword>
<evidence type="ECO:0000256" key="10">
    <source>
        <dbReference type="ARBA" id="ARBA00022833"/>
    </source>
</evidence>
<dbReference type="OrthoDB" id="10250783at2759"/>
<keyword evidence="9" id="KW-0378">Hydrolase</keyword>
<organism evidence="17 18">
    <name type="scientific">Cetraspora pellucida</name>
    <dbReference type="NCBI Taxonomy" id="1433469"/>
    <lineage>
        <taxon>Eukaryota</taxon>
        <taxon>Fungi</taxon>
        <taxon>Fungi incertae sedis</taxon>
        <taxon>Mucoromycota</taxon>
        <taxon>Glomeromycotina</taxon>
        <taxon>Glomeromycetes</taxon>
        <taxon>Diversisporales</taxon>
        <taxon>Gigasporaceae</taxon>
        <taxon>Cetraspora</taxon>
    </lineage>
</organism>
<evidence type="ECO:0000256" key="9">
    <source>
        <dbReference type="ARBA" id="ARBA00022801"/>
    </source>
</evidence>
<evidence type="ECO:0000256" key="1">
    <source>
        <dbReference type="ARBA" id="ARBA00001947"/>
    </source>
</evidence>
<dbReference type="Gene3D" id="3.30.830.10">
    <property type="entry name" value="Metalloenzyme, LuxS/M16 peptidase-like"/>
    <property type="match status" value="4"/>
</dbReference>
<keyword evidence="12" id="KW-0482">Metalloprotease</keyword>
<comment type="function">
    <text evidence="15">Degrades mitochondrial transit peptides after their cleavage in the intermembrane space or in the matrix, and presequence peptides; clearance of these peptides is required to keep the presequence processing machinery running. Preferentially cleaves the N-terminal side of paired basic amino acid residues. Also degrades other unstructured peptides. May function as an ATP-dependent peptidase as opposed to a metalloendopeptidase.</text>
</comment>
<dbReference type="InterPro" id="IPR007863">
    <property type="entry name" value="Peptidase_M16_C"/>
</dbReference>
<evidence type="ECO:0000256" key="3">
    <source>
        <dbReference type="ARBA" id="ARBA00004569"/>
    </source>
</evidence>
<evidence type="ECO:0000256" key="6">
    <source>
        <dbReference type="ARBA" id="ARBA00020167"/>
    </source>
</evidence>
<dbReference type="Pfam" id="PF05193">
    <property type="entry name" value="Peptidase_M16_C"/>
    <property type="match status" value="1"/>
</dbReference>
<name>A0A9N9CWZ9_9GLOM</name>
<dbReference type="FunFam" id="3.30.830.10:FF:000013">
    <property type="entry name" value="Mitochondrial presequence protease"/>
    <property type="match status" value="1"/>
</dbReference>
<comment type="caution">
    <text evidence="17">The sequence shown here is derived from an EMBL/GenBank/DDBJ whole genome shotgun (WGS) entry which is preliminary data.</text>
</comment>
<dbReference type="EMBL" id="CAJVQA010005187">
    <property type="protein sequence ID" value="CAG8615115.1"/>
    <property type="molecule type" value="Genomic_DNA"/>
</dbReference>
<dbReference type="Proteomes" id="UP000789759">
    <property type="component" value="Unassembled WGS sequence"/>
</dbReference>